<dbReference type="Gramene" id="Manes.08G121800.1.v8.1">
    <property type="protein sequence ID" value="Manes.08G121800.1.v8.1.CDS"/>
    <property type="gene ID" value="Manes.08G121800.v8.1"/>
</dbReference>
<dbReference type="InterPro" id="IPR059083">
    <property type="entry name" value="At5g19230_dom"/>
</dbReference>
<keyword evidence="1" id="KW-0732">Signal</keyword>
<dbReference type="AlphaFoldDB" id="A0A2C9VI24"/>
<evidence type="ECO:0000256" key="1">
    <source>
        <dbReference type="SAM" id="SignalP"/>
    </source>
</evidence>
<reference evidence="4" key="1">
    <citation type="journal article" date="2016" name="Nat. Biotechnol.">
        <title>Sequencing wild and cultivated cassava and related species reveals extensive interspecific hybridization and genetic diversity.</title>
        <authorList>
            <person name="Bredeson J.V."/>
            <person name="Lyons J.B."/>
            <person name="Prochnik S.E."/>
            <person name="Wu G.A."/>
            <person name="Ha C.M."/>
            <person name="Edsinger-Gonzales E."/>
            <person name="Grimwood J."/>
            <person name="Schmutz J."/>
            <person name="Rabbi I.Y."/>
            <person name="Egesi C."/>
            <person name="Nauluvula P."/>
            <person name="Lebot V."/>
            <person name="Ndunguru J."/>
            <person name="Mkamilo G."/>
            <person name="Bart R.S."/>
            <person name="Setter T.L."/>
            <person name="Gleadow R.M."/>
            <person name="Kulakow P."/>
            <person name="Ferguson M.E."/>
            <person name="Rounsley S."/>
            <person name="Rokhsar D.S."/>
        </authorList>
    </citation>
    <scope>NUCLEOTIDE SEQUENCE [LARGE SCALE GENOMIC DNA]</scope>
    <source>
        <strain evidence="4">cv. AM560-2</strain>
    </source>
</reference>
<feature type="chain" id="PRO_5012451902" description="Uncharacterized GPI-anchored protein At5g19230-like domain-containing protein" evidence="1">
    <location>
        <begin position="29"/>
        <end position="227"/>
    </location>
</feature>
<proteinExistence type="predicted"/>
<dbReference type="OrthoDB" id="10373554at2759"/>
<dbReference type="PANTHER" id="PTHR33976:SF2">
    <property type="entry name" value="GLYCOPROTEIN MEMBRANE GPI-ANCHORED"/>
    <property type="match status" value="1"/>
</dbReference>
<dbReference type="OMA" id="VLFHAIF"/>
<dbReference type="PANTHER" id="PTHR33976">
    <property type="entry name" value="OS07G0645000 PROTEIN"/>
    <property type="match status" value="1"/>
</dbReference>
<evidence type="ECO:0000259" key="2">
    <source>
        <dbReference type="Pfam" id="PF25884"/>
    </source>
</evidence>
<name>A0A2C9VI24_MANES</name>
<protein>
    <recommendedName>
        <fullName evidence="2">Uncharacterized GPI-anchored protein At5g19230-like domain-containing protein</fullName>
    </recommendedName>
</protein>
<feature type="signal peptide" evidence="1">
    <location>
        <begin position="1"/>
        <end position="28"/>
    </location>
</feature>
<evidence type="ECO:0000313" key="4">
    <source>
        <dbReference type="Proteomes" id="UP000091857"/>
    </source>
</evidence>
<dbReference type="EMBL" id="CM004394">
    <property type="protein sequence ID" value="OAY44092.1"/>
    <property type="molecule type" value="Genomic_DNA"/>
</dbReference>
<accession>A0A2C9VI24</accession>
<keyword evidence="4" id="KW-1185">Reference proteome</keyword>
<organism evidence="3 4">
    <name type="scientific">Manihot esculenta</name>
    <name type="common">Cassava</name>
    <name type="synonym">Jatropha manihot</name>
    <dbReference type="NCBI Taxonomy" id="3983"/>
    <lineage>
        <taxon>Eukaryota</taxon>
        <taxon>Viridiplantae</taxon>
        <taxon>Streptophyta</taxon>
        <taxon>Embryophyta</taxon>
        <taxon>Tracheophyta</taxon>
        <taxon>Spermatophyta</taxon>
        <taxon>Magnoliopsida</taxon>
        <taxon>eudicotyledons</taxon>
        <taxon>Gunneridae</taxon>
        <taxon>Pentapetalae</taxon>
        <taxon>rosids</taxon>
        <taxon>fabids</taxon>
        <taxon>Malpighiales</taxon>
        <taxon>Euphorbiaceae</taxon>
        <taxon>Crotonoideae</taxon>
        <taxon>Manihoteae</taxon>
        <taxon>Manihot</taxon>
    </lineage>
</organism>
<feature type="domain" description="Uncharacterized GPI-anchored protein At5g19230-like" evidence="2">
    <location>
        <begin position="30"/>
        <end position="150"/>
    </location>
</feature>
<dbReference type="InterPro" id="IPR045285">
    <property type="entry name" value="At5g19230-like"/>
</dbReference>
<gene>
    <name evidence="3" type="ORF">MANES_08G121800v8</name>
</gene>
<comment type="caution">
    <text evidence="3">The sequence shown here is derived from an EMBL/GenBank/DDBJ whole genome shotgun (WGS) entry which is preliminary data.</text>
</comment>
<dbReference type="Pfam" id="PF25884">
    <property type="entry name" value="At5g19230"/>
    <property type="match status" value="1"/>
</dbReference>
<evidence type="ECO:0000313" key="3">
    <source>
        <dbReference type="EMBL" id="OAY44092.1"/>
    </source>
</evidence>
<sequence length="227" mass="24392">MAFLKLVLFLFVLFHAIFLLSPAVLSDGEEDIVLQGLNRYRTSSGLPAFANNEKASCLADKIAERVLENQPCSANANSIQLSNYPDFLQYCGVDVTHVRDGLVLPVCVPKLVPNLVLADYTKTQRANYIKDLKFTGAGIASEDNWMVVVLSTNNPEGSVTDIGGSSFTSSTTTGEDFPEGHSLISTVGGGHIAGANSLVSKVDFGYCLVSLLLGIALYAEVPLAWWN</sequence>
<dbReference type="Proteomes" id="UP000091857">
    <property type="component" value="Chromosome 8"/>
</dbReference>
<dbReference type="STRING" id="3983.A0A2C9VI24"/>